<gene>
    <name evidence="1" type="ORF">K0T92_14560</name>
</gene>
<dbReference type="RefSeq" id="WP_219873201.1">
    <property type="nucleotide sequence ID" value="NZ_JAHZIJ010000009.1"/>
</dbReference>
<dbReference type="Proteomes" id="UP000812277">
    <property type="component" value="Unassembled WGS sequence"/>
</dbReference>
<reference evidence="1 2" key="1">
    <citation type="submission" date="2021-07" db="EMBL/GenBank/DDBJ databases">
        <title>Paenibacillus radiodurans sp. nov., isolated from the southeastern edge of Tengger Desert.</title>
        <authorList>
            <person name="Zhang G."/>
        </authorList>
    </citation>
    <scope>NUCLEOTIDE SEQUENCE [LARGE SCALE GENOMIC DNA]</scope>
    <source>
        <strain evidence="1 2">DT7-4</strain>
    </source>
</reference>
<protein>
    <submittedName>
        <fullName evidence="1">Uncharacterized protein</fullName>
    </submittedName>
</protein>
<proteinExistence type="predicted"/>
<keyword evidence="2" id="KW-1185">Reference proteome</keyword>
<dbReference type="EMBL" id="JAHZIJ010000009">
    <property type="protein sequence ID" value="MBW7475965.1"/>
    <property type="molecule type" value="Genomic_DNA"/>
</dbReference>
<sequence>MALKISKNAGLTDIVADANPITTEHPITGSAVEVRLWLFNDSANKRYTTIALQPTDITSPDDSGWVQLAPDVAGVPGAYLAGGAALSMADISDSGIGKPYWVKVTTPSVADSQNKADIKLTVTAKEYAV</sequence>
<evidence type="ECO:0000313" key="1">
    <source>
        <dbReference type="EMBL" id="MBW7475965.1"/>
    </source>
</evidence>
<organism evidence="1 2">
    <name type="scientific">Paenibacillus oenotherae</name>
    <dbReference type="NCBI Taxonomy" id="1435645"/>
    <lineage>
        <taxon>Bacteria</taxon>
        <taxon>Bacillati</taxon>
        <taxon>Bacillota</taxon>
        <taxon>Bacilli</taxon>
        <taxon>Bacillales</taxon>
        <taxon>Paenibacillaceae</taxon>
        <taxon>Paenibacillus</taxon>
    </lineage>
</organism>
<name>A0ABS7D7W4_9BACL</name>
<comment type="caution">
    <text evidence="1">The sequence shown here is derived from an EMBL/GenBank/DDBJ whole genome shotgun (WGS) entry which is preliminary data.</text>
</comment>
<evidence type="ECO:0000313" key="2">
    <source>
        <dbReference type="Proteomes" id="UP000812277"/>
    </source>
</evidence>
<accession>A0ABS7D7W4</accession>